<dbReference type="Proteomes" id="UP001203423">
    <property type="component" value="Unassembled WGS sequence"/>
</dbReference>
<comment type="caution">
    <text evidence="2">The sequence shown here is derived from an EMBL/GenBank/DDBJ whole genome shotgun (WGS) entry which is preliminary data.</text>
</comment>
<sequence>MLDTYHENEVVQHIVAETLNMPFEDIDPNDQIVSYGIDSIQNLAIIGRIRKYYAIADFQVNLANMSINELQNEVITKVTL</sequence>
<dbReference type="RefSeq" id="WP_248942234.1">
    <property type="nucleotide sequence ID" value="NZ_JAKIKS010000109.1"/>
</dbReference>
<dbReference type="InterPro" id="IPR009081">
    <property type="entry name" value="PP-bd_ACP"/>
</dbReference>
<protein>
    <submittedName>
        <fullName evidence="2">Acyl carrier protein</fullName>
    </submittedName>
</protein>
<dbReference type="SUPFAM" id="SSF47336">
    <property type="entry name" value="ACP-like"/>
    <property type="match status" value="1"/>
</dbReference>
<dbReference type="Pfam" id="PF00550">
    <property type="entry name" value="PP-binding"/>
    <property type="match status" value="1"/>
</dbReference>
<proteinExistence type="predicted"/>
<reference evidence="2 3" key="1">
    <citation type="submission" date="2022-01" db="EMBL/GenBank/DDBJ databases">
        <title>Whole genome-based taxonomy of the Shewanellaceae.</title>
        <authorList>
            <person name="Martin-Rodriguez A.J."/>
        </authorList>
    </citation>
    <scope>NUCLEOTIDE SEQUENCE [LARGE SCALE GENOMIC DNA]</scope>
    <source>
        <strain evidence="2 3">DSM 17177</strain>
    </source>
</reference>
<feature type="domain" description="Carrier" evidence="1">
    <location>
        <begin position="10"/>
        <end position="55"/>
    </location>
</feature>
<evidence type="ECO:0000259" key="1">
    <source>
        <dbReference type="Pfam" id="PF00550"/>
    </source>
</evidence>
<evidence type="ECO:0000313" key="3">
    <source>
        <dbReference type="Proteomes" id="UP001203423"/>
    </source>
</evidence>
<gene>
    <name evidence="2" type="ORF">L2764_20640</name>
</gene>
<accession>A0ABT0LGK2</accession>
<dbReference type="InterPro" id="IPR036736">
    <property type="entry name" value="ACP-like_sf"/>
</dbReference>
<organism evidence="2 3">
    <name type="scientific">Shewanella surugensis</name>
    <dbReference type="NCBI Taxonomy" id="212020"/>
    <lineage>
        <taxon>Bacteria</taxon>
        <taxon>Pseudomonadati</taxon>
        <taxon>Pseudomonadota</taxon>
        <taxon>Gammaproteobacteria</taxon>
        <taxon>Alteromonadales</taxon>
        <taxon>Shewanellaceae</taxon>
        <taxon>Shewanella</taxon>
    </lineage>
</organism>
<dbReference type="Gene3D" id="1.10.1200.10">
    <property type="entry name" value="ACP-like"/>
    <property type="match status" value="1"/>
</dbReference>
<dbReference type="EMBL" id="JAKIKS010000109">
    <property type="protein sequence ID" value="MCL1126823.1"/>
    <property type="molecule type" value="Genomic_DNA"/>
</dbReference>
<name>A0ABT0LGK2_9GAMM</name>
<evidence type="ECO:0000313" key="2">
    <source>
        <dbReference type="EMBL" id="MCL1126823.1"/>
    </source>
</evidence>
<keyword evidence="3" id="KW-1185">Reference proteome</keyword>